<dbReference type="AlphaFoldDB" id="A0A6P9EFN1"/>
<feature type="transmembrane region" description="Helical" evidence="1">
    <location>
        <begin position="142"/>
        <end position="159"/>
    </location>
</feature>
<dbReference type="OrthoDB" id="1689146at2759"/>
<evidence type="ECO:0000313" key="4">
    <source>
        <dbReference type="RefSeq" id="XP_035541637.1"/>
    </source>
</evidence>
<feature type="transmembrane region" description="Helical" evidence="1">
    <location>
        <begin position="116"/>
        <end position="135"/>
    </location>
</feature>
<accession>A0A6P9EFN1</accession>
<keyword evidence="3" id="KW-1185">Reference proteome</keyword>
<dbReference type="InParanoid" id="A0A6P9EFN1"/>
<reference evidence="4" key="1">
    <citation type="submission" date="2025-08" db="UniProtKB">
        <authorList>
            <consortium name="RefSeq"/>
        </authorList>
    </citation>
    <scope>IDENTIFICATION</scope>
    <source>
        <tissue evidence="4">Leaves</tissue>
    </source>
</reference>
<keyword evidence="1" id="KW-0472">Membrane</keyword>
<feature type="domain" description="DUF4220" evidence="2">
    <location>
        <begin position="56"/>
        <end position="421"/>
    </location>
</feature>
<dbReference type="InterPro" id="IPR007658">
    <property type="entry name" value="DUF594"/>
</dbReference>
<name>A0A6P9EFN1_JUGRE</name>
<keyword evidence="1" id="KW-1133">Transmembrane helix</keyword>
<feature type="transmembrane region" description="Helical" evidence="1">
    <location>
        <begin position="50"/>
        <end position="75"/>
    </location>
</feature>
<gene>
    <name evidence="4" type="primary">LOC108990394</name>
</gene>
<organism evidence="3 4">
    <name type="scientific">Juglans regia</name>
    <name type="common">English walnut</name>
    <dbReference type="NCBI Taxonomy" id="51240"/>
    <lineage>
        <taxon>Eukaryota</taxon>
        <taxon>Viridiplantae</taxon>
        <taxon>Streptophyta</taxon>
        <taxon>Embryophyta</taxon>
        <taxon>Tracheophyta</taxon>
        <taxon>Spermatophyta</taxon>
        <taxon>Magnoliopsida</taxon>
        <taxon>eudicotyledons</taxon>
        <taxon>Gunneridae</taxon>
        <taxon>Pentapetalae</taxon>
        <taxon>rosids</taxon>
        <taxon>fabids</taxon>
        <taxon>Fagales</taxon>
        <taxon>Juglandaceae</taxon>
        <taxon>Juglans</taxon>
    </lineage>
</organism>
<dbReference type="KEGG" id="jre:108990394"/>
<dbReference type="RefSeq" id="XP_035541637.1">
    <property type="nucleotide sequence ID" value="XM_035685744.1"/>
</dbReference>
<evidence type="ECO:0000256" key="1">
    <source>
        <dbReference type="SAM" id="Phobius"/>
    </source>
</evidence>
<proteinExistence type="predicted"/>
<feature type="transmembrane region" description="Helical" evidence="1">
    <location>
        <begin position="21"/>
        <end position="38"/>
    </location>
</feature>
<evidence type="ECO:0000259" key="2">
    <source>
        <dbReference type="Pfam" id="PF13968"/>
    </source>
</evidence>
<feature type="transmembrane region" description="Helical" evidence="1">
    <location>
        <begin position="87"/>
        <end position="110"/>
    </location>
</feature>
<dbReference type="Proteomes" id="UP000235220">
    <property type="component" value="Chromosome 15"/>
</dbReference>
<evidence type="ECO:0000313" key="3">
    <source>
        <dbReference type="Proteomes" id="UP000235220"/>
    </source>
</evidence>
<dbReference type="Pfam" id="PF13968">
    <property type="entry name" value="DUF4220"/>
    <property type="match status" value="1"/>
</dbReference>
<dbReference type="Pfam" id="PF04578">
    <property type="entry name" value="DUF594"/>
    <property type="match status" value="1"/>
</dbReference>
<feature type="transmembrane region" description="Helical" evidence="1">
    <location>
        <begin position="301"/>
        <end position="321"/>
    </location>
</feature>
<feature type="transmembrane region" description="Helical" evidence="1">
    <location>
        <begin position="333"/>
        <end position="354"/>
    </location>
</feature>
<keyword evidence="1" id="KW-0812">Transmembrane</keyword>
<protein>
    <submittedName>
        <fullName evidence="4">Uncharacterized protein LOC108990394</fullName>
    </submittedName>
</protein>
<sequence length="740" mass="84774">MWRSLWEVIPPSLKKTWERQNIRGVVLLSFLLQTILILGAPFRKRTGKKWVILLIWLSYSFADWAASFAVGLISTSQSSKPGENSDLLAFWAPFLLLHLGGPDTITAFALEDNELWLRHFLNLVFQVVATVYVFLQTIPDNNLWLATLLMFFAGIIKYAERTRSLYLASTAGFRESMLEEPNPGPNYAKLMEEYSSKQDAGHPTKIDVTAEPDKESKVAFFTVKEDRLNDFEVVEYAYHFFKIFKGLIVDLIFSFRRRNESRAFFQARTSEDALRVIEVELNFIYEVLYTKVVVVHDLKGYFFRVLSFASIWVALALFISLDKPRLRKFHIGITYTLLIGALSLDLIALFMLIFSDWTIASLKKTKNFPIIGTIFKTYVKIKNSRWAEGKEGSDTIFSKLATPIILRRWSESVSGFNLITYCLMERPKKFHEVKVESWLGWIGYLKIIWEYCWKKVVDRLGAKDFLDELKYVASKPFKKNLWQFIFLELMQKSKGADDAESTRRICSARGSYVLEEYGKVMDIDKKLIADYIGNVNFDESLLLWHIATELCYEKEINKAGTATSTADDLTTIDHREFSKLLSDYMLYLLLMQPTIMSAVAGVGRIRFRDTCAEAERFFSSRGLGPTQEHGACASLLDVNTDVKPIHVKGDRSKSVLFDACLLSKELQKLGEKEKWVIMSKVCLEMLSYASSHCTPFTHAQHVSKGGQLLTLVWLLMAHFGLGEQLQINEGLPRAKLIVGK</sequence>
<dbReference type="InterPro" id="IPR025315">
    <property type="entry name" value="DUF4220"/>
</dbReference>
<dbReference type="PANTHER" id="PTHR31325">
    <property type="entry name" value="OS01G0798800 PROTEIN-RELATED"/>
    <property type="match status" value="1"/>
</dbReference>
<dbReference type="FunCoup" id="A0A6P9EFN1">
    <property type="interactions" value="835"/>
</dbReference>
<dbReference type="GeneID" id="108990394"/>